<evidence type="ECO:0000313" key="4">
    <source>
        <dbReference type="Proteomes" id="UP000263900"/>
    </source>
</evidence>
<name>A0A3B7MFV0_9BACT</name>
<dbReference type="SUPFAM" id="SSF55874">
    <property type="entry name" value="ATPase domain of HSP90 chaperone/DNA topoisomerase II/histidine kinase"/>
    <property type="match status" value="1"/>
</dbReference>
<dbReference type="InterPro" id="IPR036890">
    <property type="entry name" value="HATPase_C_sf"/>
</dbReference>
<dbReference type="GO" id="GO:0016020">
    <property type="term" value="C:membrane"/>
    <property type="evidence" value="ECO:0007669"/>
    <property type="project" value="InterPro"/>
</dbReference>
<keyword evidence="4" id="KW-1185">Reference proteome</keyword>
<evidence type="ECO:0000313" key="3">
    <source>
        <dbReference type="EMBL" id="AXY72457.1"/>
    </source>
</evidence>
<keyword evidence="1" id="KW-1133">Transmembrane helix</keyword>
<dbReference type="OrthoDB" id="9809670at2"/>
<dbReference type="GO" id="GO:0000155">
    <property type="term" value="F:phosphorelay sensor kinase activity"/>
    <property type="evidence" value="ECO:0007669"/>
    <property type="project" value="InterPro"/>
</dbReference>
<accession>A0A3B7MFV0</accession>
<keyword evidence="1" id="KW-0812">Transmembrane</keyword>
<dbReference type="PANTHER" id="PTHR34220:SF7">
    <property type="entry name" value="SENSOR HISTIDINE KINASE YPDA"/>
    <property type="match status" value="1"/>
</dbReference>
<dbReference type="EMBL" id="CP032157">
    <property type="protein sequence ID" value="AXY72457.1"/>
    <property type="molecule type" value="Genomic_DNA"/>
</dbReference>
<dbReference type="InterPro" id="IPR050640">
    <property type="entry name" value="Bact_2-comp_sensor_kinase"/>
</dbReference>
<gene>
    <name evidence="3" type="ORF">D3H65_00015</name>
</gene>
<keyword evidence="1" id="KW-0472">Membrane</keyword>
<dbReference type="InterPro" id="IPR010559">
    <property type="entry name" value="Sig_transdc_His_kin_internal"/>
</dbReference>
<evidence type="ECO:0000259" key="2">
    <source>
        <dbReference type="Pfam" id="PF06580"/>
    </source>
</evidence>
<dbReference type="Proteomes" id="UP000263900">
    <property type="component" value="Chromosome"/>
</dbReference>
<evidence type="ECO:0000256" key="1">
    <source>
        <dbReference type="SAM" id="Phobius"/>
    </source>
</evidence>
<sequence length="618" mass="70292">MPLFQICLIKSPGKPFTLIREINTTRIMKQVFHTLLFLLVYVTGQGQVEYQTDSIHPLFRGPLDGEKIRAIYDTYEAPRPSPRKKSSYNEVILSIFHSRKLYTQTALNNKEHIPELDSFTYKPISRAVVYESAGGSTIYNKKAVPLFDSSSIIVTAYGINPQNKSLYQFRVLRNRTTPVTDWQAIQHFCPVYTYFRKDAAGKDQTVMAYLGEFNAPIGNSLTIEVRNIQIPDTASTISAVWIKRAPAVISVFTANTMQSFITVNKYQWKHDFFKPDGATYYGNTEMKPVKNLLLLQKRFESTENSLFFYLRDKVTTADQVEYNLVRGTDSSGWIAGNFDPNIIWLKDLPPGDHNLLLRYAFQRQTIGSYSFHILAAWYQTTWFKVLLVVGSILALCSLWLLLKTRRQSERLKAQHTQKQLIQAELKSIRSQFNPHFVFNSLSSIQGLITKNDMEGANQYLTDFSTLLRDSLKESQRDFTSLSKEIEMLDHYLKLEQLRFGFTYHIETAPGLNKEAIEVPVLLLQPIIENAVKHGISNQYEKGLLDIGFTQSGVDLVATVRDNGPGFDTAISASGLGLKLTRDRIALLNQTMTGQSIHLDIDSTTTGTTVIFSFKNWLA</sequence>
<feature type="domain" description="Signal transduction histidine kinase internal region" evidence="2">
    <location>
        <begin position="423"/>
        <end position="500"/>
    </location>
</feature>
<dbReference type="Gene3D" id="3.30.565.10">
    <property type="entry name" value="Histidine kinase-like ATPase, C-terminal domain"/>
    <property type="match status" value="1"/>
</dbReference>
<protein>
    <recommendedName>
        <fullName evidence="2">Signal transduction histidine kinase internal region domain-containing protein</fullName>
    </recommendedName>
</protein>
<reference evidence="3 4" key="1">
    <citation type="submission" date="2018-09" db="EMBL/GenBank/DDBJ databases">
        <title>Genome sequencing of strain 6GH32-13.</title>
        <authorList>
            <person name="Weon H.-Y."/>
            <person name="Heo J."/>
            <person name="Kwon S.-W."/>
        </authorList>
    </citation>
    <scope>NUCLEOTIDE SEQUENCE [LARGE SCALE GENOMIC DNA]</scope>
    <source>
        <strain evidence="3 4">5GH32-13</strain>
    </source>
</reference>
<organism evidence="3 4">
    <name type="scientific">Paraflavitalea soli</name>
    <dbReference type="NCBI Taxonomy" id="2315862"/>
    <lineage>
        <taxon>Bacteria</taxon>
        <taxon>Pseudomonadati</taxon>
        <taxon>Bacteroidota</taxon>
        <taxon>Chitinophagia</taxon>
        <taxon>Chitinophagales</taxon>
        <taxon>Chitinophagaceae</taxon>
        <taxon>Paraflavitalea</taxon>
    </lineage>
</organism>
<dbReference type="KEGG" id="pseg:D3H65_00015"/>
<dbReference type="PANTHER" id="PTHR34220">
    <property type="entry name" value="SENSOR HISTIDINE KINASE YPDA"/>
    <property type="match status" value="1"/>
</dbReference>
<feature type="transmembrane region" description="Helical" evidence="1">
    <location>
        <begin position="382"/>
        <end position="402"/>
    </location>
</feature>
<proteinExistence type="predicted"/>
<dbReference type="Pfam" id="PF06580">
    <property type="entry name" value="His_kinase"/>
    <property type="match status" value="1"/>
</dbReference>
<dbReference type="AlphaFoldDB" id="A0A3B7MFV0"/>